<gene>
    <name evidence="1" type="ORF">C5N92_10000</name>
</gene>
<dbReference type="EMBL" id="PTPX01000019">
    <property type="protein sequence ID" value="RAL17961.1"/>
    <property type="molecule type" value="Genomic_DNA"/>
</dbReference>
<name>A0A328BW74_9PAST</name>
<evidence type="ECO:0000313" key="1">
    <source>
        <dbReference type="EMBL" id="RAL17961.1"/>
    </source>
</evidence>
<organism evidence="1 2">
    <name type="scientific">Glaesserella australis</name>
    <dbReference type="NCBI Taxonomy" id="2094024"/>
    <lineage>
        <taxon>Bacteria</taxon>
        <taxon>Pseudomonadati</taxon>
        <taxon>Pseudomonadota</taxon>
        <taxon>Gammaproteobacteria</taxon>
        <taxon>Pasteurellales</taxon>
        <taxon>Pasteurellaceae</taxon>
        <taxon>Glaesserella</taxon>
    </lineage>
</organism>
<dbReference type="OrthoDB" id="7065319at2"/>
<protein>
    <submittedName>
        <fullName evidence="1">DUF2857 domain-containing protein</fullName>
    </submittedName>
</protein>
<dbReference type="AlphaFoldDB" id="A0A328BW74"/>
<reference evidence="2" key="1">
    <citation type="submission" date="2018-02" db="EMBL/GenBank/DDBJ databases">
        <title>Glaesserella australis sp. nov., isolated from the lungs of pigs.</title>
        <authorList>
            <person name="Turni C."/>
            <person name="Christensen H."/>
        </authorList>
    </citation>
    <scope>NUCLEOTIDE SEQUENCE [LARGE SCALE GENOMIC DNA]</scope>
    <source>
        <strain evidence="2">HS4635</strain>
    </source>
</reference>
<dbReference type="RefSeq" id="WP_111750719.1">
    <property type="nucleotide sequence ID" value="NZ_PTPX01000019.1"/>
</dbReference>
<dbReference type="Proteomes" id="UP000248689">
    <property type="component" value="Unassembled WGS sequence"/>
</dbReference>
<sequence length="186" mass="21342">MLNTTLNQAIICEILSHIRRGEIHYCHQLGFDESELSAIDNLTTQEIQDLSESHISFASIQVNHGTFWNLIEAVRENTRQRNIIDRALELGASSEMLNHRFGWSSAEVSARRKLLGIKEAMGRKRNATEEEEHLVWQLWNSHKDSLTQNVEQSEEGLDLLMFIAEESKVSLTEVSRLVSLWEKGNL</sequence>
<proteinExistence type="predicted"/>
<accession>A0A328BW74</accession>
<keyword evidence="2" id="KW-1185">Reference proteome</keyword>
<comment type="caution">
    <text evidence="1">The sequence shown here is derived from an EMBL/GenBank/DDBJ whole genome shotgun (WGS) entry which is preliminary data.</text>
</comment>
<dbReference type="InterPro" id="IPR021364">
    <property type="entry name" value="DUF2857"/>
</dbReference>
<dbReference type="Pfam" id="PF11198">
    <property type="entry name" value="DUF2857"/>
    <property type="match status" value="1"/>
</dbReference>
<evidence type="ECO:0000313" key="2">
    <source>
        <dbReference type="Proteomes" id="UP000248689"/>
    </source>
</evidence>